<dbReference type="Pfam" id="PF00990">
    <property type="entry name" value="GGDEF"/>
    <property type="match status" value="1"/>
</dbReference>
<accession>A0A0D8HJU8</accession>
<evidence type="ECO:0000259" key="3">
    <source>
        <dbReference type="PROSITE" id="PS50883"/>
    </source>
</evidence>
<dbReference type="CDD" id="cd01948">
    <property type="entry name" value="EAL"/>
    <property type="match status" value="1"/>
</dbReference>
<dbReference type="PANTHER" id="PTHR44757:SF2">
    <property type="entry name" value="BIOFILM ARCHITECTURE MAINTENANCE PROTEIN MBAA"/>
    <property type="match status" value="1"/>
</dbReference>
<dbReference type="EMBL" id="JXYS01000022">
    <property type="protein sequence ID" value="KJF18230.1"/>
    <property type="molecule type" value="Genomic_DNA"/>
</dbReference>
<dbReference type="Pfam" id="PF00563">
    <property type="entry name" value="EAL"/>
    <property type="match status" value="1"/>
</dbReference>
<dbReference type="InterPro" id="IPR035965">
    <property type="entry name" value="PAS-like_dom_sf"/>
</dbReference>
<dbReference type="InterPro" id="IPR000160">
    <property type="entry name" value="GGDEF_dom"/>
</dbReference>
<dbReference type="InterPro" id="IPR052155">
    <property type="entry name" value="Biofilm_reg_signaling"/>
</dbReference>
<dbReference type="Gene3D" id="3.30.70.270">
    <property type="match status" value="1"/>
</dbReference>
<keyword evidence="1" id="KW-0812">Transmembrane</keyword>
<dbReference type="PROSITE" id="PS50887">
    <property type="entry name" value="GGDEF"/>
    <property type="match status" value="1"/>
</dbReference>
<evidence type="ECO:0000256" key="1">
    <source>
        <dbReference type="SAM" id="Phobius"/>
    </source>
</evidence>
<dbReference type="CDD" id="cd01949">
    <property type="entry name" value="GGDEF"/>
    <property type="match status" value="1"/>
</dbReference>
<keyword evidence="5" id="KW-0378">Hydrolase</keyword>
<dbReference type="InterPro" id="IPR012292">
    <property type="entry name" value="Globin/Proto"/>
</dbReference>
<feature type="domain" description="GGDEF" evidence="4">
    <location>
        <begin position="524"/>
        <end position="663"/>
    </location>
</feature>
<dbReference type="NCBIfam" id="TIGR00229">
    <property type="entry name" value="sensory_box"/>
    <property type="match status" value="1"/>
</dbReference>
<keyword evidence="1" id="KW-0472">Membrane</keyword>
<dbReference type="InterPro" id="IPR029787">
    <property type="entry name" value="Nucleotide_cyclase"/>
</dbReference>
<dbReference type="Pfam" id="PF13426">
    <property type="entry name" value="PAS_9"/>
    <property type="match status" value="1"/>
</dbReference>
<dbReference type="SUPFAM" id="SSF55073">
    <property type="entry name" value="Nucleotide cyclase"/>
    <property type="match status" value="1"/>
</dbReference>
<protein>
    <submittedName>
        <fullName evidence="5">Cyclic di-GMP phosphodiesterase Gmr</fullName>
        <ecNumber evidence="5">3.1.4.52</ecNumber>
    </submittedName>
</protein>
<dbReference type="PROSITE" id="PS50113">
    <property type="entry name" value="PAC"/>
    <property type="match status" value="1"/>
</dbReference>
<dbReference type="InterPro" id="IPR035919">
    <property type="entry name" value="EAL_sf"/>
</dbReference>
<name>A0A0D8HJU8_9ACTN</name>
<keyword evidence="1" id="KW-1133">Transmembrane helix</keyword>
<dbReference type="GO" id="GO:0020037">
    <property type="term" value="F:heme binding"/>
    <property type="evidence" value="ECO:0007669"/>
    <property type="project" value="InterPro"/>
</dbReference>
<organism evidence="5 6">
    <name type="scientific">Acidithrix ferrooxidans</name>
    <dbReference type="NCBI Taxonomy" id="1280514"/>
    <lineage>
        <taxon>Bacteria</taxon>
        <taxon>Bacillati</taxon>
        <taxon>Actinomycetota</taxon>
        <taxon>Acidimicrobiia</taxon>
        <taxon>Acidimicrobiales</taxon>
        <taxon>Acidimicrobiaceae</taxon>
        <taxon>Acidithrix</taxon>
    </lineage>
</organism>
<dbReference type="InterPro" id="IPR000014">
    <property type="entry name" value="PAS"/>
</dbReference>
<dbReference type="Proteomes" id="UP000032360">
    <property type="component" value="Unassembled WGS sequence"/>
</dbReference>
<dbReference type="InterPro" id="IPR043128">
    <property type="entry name" value="Rev_trsase/Diguanyl_cyclase"/>
</dbReference>
<gene>
    <name evidence="5" type="primary">gmr3</name>
    <name evidence="5" type="ORF">AXFE_08800</name>
</gene>
<dbReference type="NCBIfam" id="TIGR00254">
    <property type="entry name" value="GGDEF"/>
    <property type="match status" value="1"/>
</dbReference>
<dbReference type="Gene3D" id="3.20.20.450">
    <property type="entry name" value="EAL domain"/>
    <property type="match status" value="1"/>
</dbReference>
<dbReference type="SMART" id="SM00267">
    <property type="entry name" value="GGDEF"/>
    <property type="match status" value="1"/>
</dbReference>
<dbReference type="PROSITE" id="PS50883">
    <property type="entry name" value="EAL"/>
    <property type="match status" value="1"/>
</dbReference>
<dbReference type="GO" id="GO:0019825">
    <property type="term" value="F:oxygen binding"/>
    <property type="evidence" value="ECO:0007669"/>
    <property type="project" value="InterPro"/>
</dbReference>
<evidence type="ECO:0000259" key="4">
    <source>
        <dbReference type="PROSITE" id="PS50887"/>
    </source>
</evidence>
<feature type="domain" description="EAL" evidence="3">
    <location>
        <begin position="999"/>
        <end position="1251"/>
    </location>
</feature>
<reference evidence="5 6" key="1">
    <citation type="submission" date="2015-01" db="EMBL/GenBank/DDBJ databases">
        <title>Draft genome of the acidophilic iron oxidizer Acidithrix ferrooxidans strain Py-F3.</title>
        <authorList>
            <person name="Poehlein A."/>
            <person name="Eisen S."/>
            <person name="Schloemann M."/>
            <person name="Johnson B.D."/>
            <person name="Daniel R."/>
            <person name="Muehling M."/>
        </authorList>
    </citation>
    <scope>NUCLEOTIDE SEQUENCE [LARGE SCALE GENOMIC DNA]</scope>
    <source>
        <strain evidence="5 6">Py-F3</strain>
    </source>
</reference>
<dbReference type="Gene3D" id="1.10.490.10">
    <property type="entry name" value="Globins"/>
    <property type="match status" value="1"/>
</dbReference>
<dbReference type="SMART" id="SM00052">
    <property type="entry name" value="EAL"/>
    <property type="match status" value="1"/>
</dbReference>
<dbReference type="Gene3D" id="3.30.450.20">
    <property type="entry name" value="PAS domain"/>
    <property type="match status" value="2"/>
</dbReference>
<proteinExistence type="predicted"/>
<dbReference type="SUPFAM" id="SSF55785">
    <property type="entry name" value="PYP-like sensor domain (PAS domain)"/>
    <property type="match status" value="1"/>
</dbReference>
<dbReference type="InterPro" id="IPR029016">
    <property type="entry name" value="GAF-like_dom_sf"/>
</dbReference>
<feature type="domain" description="PAC" evidence="2">
    <location>
        <begin position="440"/>
        <end position="492"/>
    </location>
</feature>
<dbReference type="PANTHER" id="PTHR44757">
    <property type="entry name" value="DIGUANYLATE CYCLASE DGCP"/>
    <property type="match status" value="1"/>
</dbReference>
<feature type="transmembrane region" description="Helical" evidence="1">
    <location>
        <begin position="12"/>
        <end position="29"/>
    </location>
</feature>
<evidence type="ECO:0000313" key="5">
    <source>
        <dbReference type="EMBL" id="KJF18230.1"/>
    </source>
</evidence>
<evidence type="ECO:0000259" key="2">
    <source>
        <dbReference type="PROSITE" id="PS50113"/>
    </source>
</evidence>
<evidence type="ECO:0000313" key="6">
    <source>
        <dbReference type="Proteomes" id="UP000032360"/>
    </source>
</evidence>
<dbReference type="EC" id="3.1.4.52" evidence="5"/>
<dbReference type="STRING" id="1280514.AXFE_08800"/>
<dbReference type="SUPFAM" id="SSF141868">
    <property type="entry name" value="EAL domain-like"/>
    <property type="match status" value="1"/>
</dbReference>
<dbReference type="GO" id="GO:0071111">
    <property type="term" value="F:cyclic-guanylate-specific phosphodiesterase activity"/>
    <property type="evidence" value="ECO:0007669"/>
    <property type="project" value="UniProtKB-EC"/>
</dbReference>
<dbReference type="InterPro" id="IPR000700">
    <property type="entry name" value="PAS-assoc_C"/>
</dbReference>
<keyword evidence="6" id="KW-1185">Reference proteome</keyword>
<comment type="caution">
    <text evidence="5">The sequence shown here is derived from an EMBL/GenBank/DDBJ whole genome shotgun (WGS) entry which is preliminary data.</text>
</comment>
<dbReference type="CDD" id="cd00130">
    <property type="entry name" value="PAS"/>
    <property type="match status" value="1"/>
</dbReference>
<sequence>MVILFHSFYSFWMAWHSSSLVLTIAEYGFPFFSERGGIALLAIILSLVLYLLFRKQRSQANAAKQISASSKYIARLNQIANDVHEESELLALACDLAVSDGGFRTSAIVELTNGELDQLDLVFESQGSGVFEGYFEAIKPAVRIGLDAGSPYFLELPSTLTRHIFSWRRVFEGKSTAVVLPLKNYLKNPSALILVTFDNKRHFPANQFVKELMAEIANDLMRGIHRIELVKRDLKTSAMNETLLGSLGVGINVVRYPERVIEIANQKLLDIAKAKDLEEFRNQPVRSLYLDDEQFERVGELAKLVEMCGSGSLDTVGYRTITGEKVFLDMSGRLLNFGDGITRIVWTQIDVTDRVEADRQRNEIGKMRDVLLNNTVAGIDLVEYPTRRIIEANLAFAEMLGYGDLTELIGMNTSTLYTLDSENARMAALSRSVLSSGQGSLSDLQVLKKDGSTIYVDIHGRYLDGGDSESQVVVWTSVDVTGRHQLNDELRRFANFDSLTNLPNRRALHQYLEEAIARARSDERHLAVGVIDLDDFKPVNDVYGHLSGDELLKEFARRLKSVLRSGDFASRLGGDEFVVILEGLSKETLESQLETVLLRLYETVESPFEIDGGHLVNVGMSMGISFSNPTIDEPDILVRMADSAMFAIKKLKGNRKRWWLVADSKIEDAVEIVTIDPYGSEANFLLENLSKTVASSIQSFVSDFYDRLIQDGSISKNLNEISPDELESLKAIQVQSLTTLIDCSSGVEPFKEFSRHLGAVHAYVGTSSSALIEITNLYRKFMDTALDEMNIRSIDRLRTQSALEARLQLDLQMQLTAMDEAIESYRSVLSSPLPQMSENWLDVILGEARVLGGLTGILGCQLWRPNLEGVFYPDINVGFLQGAIEEVVARSILPRLDSRFRTGAGLVPAAMLSGEITFSSSFSSDPRTVSWHDLLHPLGVHSVVAIPIADRGSPSSVLVLHGAYPNQFSSKWSASFSMELCQRWSQLFRRIGEKPNRLTVREGEAFRKLLYSGALTMYAQPIVDIASGDTIKVEMLARLTSFDGSVITPGQFLPSFSDGDLDTLFLQGLDQSLRQLQAWDRQGLKIDLSMNIAPSTVLNPQSNLWLKQHLDTYSIDPQRITLELVENQEIAGDRHSDAVRTLSKIGIRLAIDDLGSGYSSLKRLASLPFDVIKVDQSIVRALKYDPIANLSLIRTIIQIGDDFDRYVIVEGLESRAEIEAIHLLGATIAQGFEIAKPMPAGMIYKWVTEKEWQRPRFNEISSYLGALAYHMAYIYFERATAKSDANECPVDAFLAISGYHDSEINECHRQIHSGIDRDRRRELSRSLLGWLADKVREGEE</sequence>
<feature type="transmembrane region" description="Helical" evidence="1">
    <location>
        <begin position="36"/>
        <end position="53"/>
    </location>
</feature>
<dbReference type="InterPro" id="IPR001633">
    <property type="entry name" value="EAL_dom"/>
</dbReference>
<dbReference type="SUPFAM" id="SSF55781">
    <property type="entry name" value="GAF domain-like"/>
    <property type="match status" value="1"/>
</dbReference>
<dbReference type="Gene3D" id="3.30.450.40">
    <property type="match status" value="1"/>
</dbReference>